<dbReference type="InterPro" id="IPR050661">
    <property type="entry name" value="BglG_antiterminators"/>
</dbReference>
<dbReference type="Pfam" id="PF05043">
    <property type="entry name" value="Mga"/>
    <property type="match status" value="1"/>
</dbReference>
<dbReference type="Pfam" id="PF00874">
    <property type="entry name" value="PRD"/>
    <property type="match status" value="2"/>
</dbReference>
<evidence type="ECO:0000259" key="8">
    <source>
        <dbReference type="PROSITE" id="PS51372"/>
    </source>
</evidence>
<dbReference type="SUPFAM" id="SSF46785">
    <property type="entry name" value="Winged helix' DNA-binding domain"/>
    <property type="match status" value="1"/>
</dbReference>
<evidence type="ECO:0000256" key="2">
    <source>
        <dbReference type="ARBA" id="ARBA00022737"/>
    </source>
</evidence>
<reference evidence="10" key="1">
    <citation type="submission" date="2016-11" db="EMBL/GenBank/DDBJ databases">
        <authorList>
            <person name="Varghese N."/>
            <person name="Submissions S."/>
        </authorList>
    </citation>
    <scope>NUCLEOTIDE SEQUENCE [LARGE SCALE GENOMIC DNA]</scope>
    <source>
        <strain evidence="10">DSM 18802</strain>
    </source>
</reference>
<dbReference type="PANTHER" id="PTHR30185:SF13">
    <property type="entry name" value="LICABCH OPERON REGULATOR-RELATED"/>
    <property type="match status" value="1"/>
</dbReference>
<feature type="domain" description="PRD" evidence="8">
    <location>
        <begin position="292"/>
        <end position="399"/>
    </location>
</feature>
<keyword evidence="3" id="KW-0805">Transcription regulation</keyword>
<keyword evidence="10" id="KW-1185">Reference proteome</keyword>
<dbReference type="Proteomes" id="UP000184375">
    <property type="component" value="Unassembled WGS sequence"/>
</dbReference>
<dbReference type="PANTHER" id="PTHR30185">
    <property type="entry name" value="CRYPTIC BETA-GLUCOSIDE BGL OPERON ANTITERMINATOR"/>
    <property type="match status" value="1"/>
</dbReference>
<dbReference type="InterPro" id="IPR036390">
    <property type="entry name" value="WH_DNA-bd_sf"/>
</dbReference>
<keyword evidence="4" id="KW-0010">Activator</keyword>
<dbReference type="Pfam" id="PF08279">
    <property type="entry name" value="HTH_11"/>
    <property type="match status" value="1"/>
</dbReference>
<gene>
    <name evidence="9" type="ORF">SAMN05660826_02262</name>
</gene>
<dbReference type="Gene3D" id="1.10.10.10">
    <property type="entry name" value="Winged helix-like DNA-binding domain superfamily/Winged helix DNA-binding domain"/>
    <property type="match status" value="2"/>
</dbReference>
<feature type="domain" description="PTS EIIB type-2" evidence="7">
    <location>
        <begin position="403"/>
        <end position="495"/>
    </location>
</feature>
<dbReference type="CDD" id="cd00211">
    <property type="entry name" value="PTS_IIA_fru"/>
    <property type="match status" value="1"/>
</dbReference>
<dbReference type="PROSITE" id="PS51372">
    <property type="entry name" value="PRD_2"/>
    <property type="match status" value="2"/>
</dbReference>
<feature type="domain" description="PRD" evidence="8">
    <location>
        <begin position="180"/>
        <end position="284"/>
    </location>
</feature>
<feature type="domain" description="PTS EIIA type-2" evidence="6">
    <location>
        <begin position="505"/>
        <end position="644"/>
    </location>
</feature>
<accession>A0A1M7MDD7</accession>
<dbReference type="STRING" id="447595.SAMN05660826_02262"/>
<dbReference type="Gene3D" id="1.10.1790.10">
    <property type="entry name" value="PRD domain"/>
    <property type="match status" value="2"/>
</dbReference>
<dbReference type="Gene3D" id="3.40.930.10">
    <property type="entry name" value="Mannitol-specific EII, Chain A"/>
    <property type="match status" value="1"/>
</dbReference>
<dbReference type="GO" id="GO:0006355">
    <property type="term" value="P:regulation of DNA-templated transcription"/>
    <property type="evidence" value="ECO:0007669"/>
    <property type="project" value="InterPro"/>
</dbReference>
<dbReference type="InterPro" id="IPR036388">
    <property type="entry name" value="WH-like_DNA-bd_sf"/>
</dbReference>
<organism evidence="9 10">
    <name type="scientific">Caldanaerovirga acetigignens</name>
    <dbReference type="NCBI Taxonomy" id="447595"/>
    <lineage>
        <taxon>Bacteria</taxon>
        <taxon>Bacillati</taxon>
        <taxon>Bacillota</taxon>
        <taxon>Clostridia</taxon>
        <taxon>Thermosediminibacterales</taxon>
        <taxon>Thermosediminibacteraceae</taxon>
        <taxon>Caldanaerovirga</taxon>
    </lineage>
</organism>
<dbReference type="InterPro" id="IPR002178">
    <property type="entry name" value="PTS_EIIA_type-2_dom"/>
</dbReference>
<dbReference type="InterPro" id="IPR011608">
    <property type="entry name" value="PRD"/>
</dbReference>
<dbReference type="OrthoDB" id="3175596at2"/>
<dbReference type="InterPro" id="IPR013196">
    <property type="entry name" value="HTH_11"/>
</dbReference>
<evidence type="ECO:0000256" key="1">
    <source>
        <dbReference type="ARBA" id="ARBA00022679"/>
    </source>
</evidence>
<keyword evidence="1" id="KW-0808">Transferase</keyword>
<dbReference type="InterPro" id="IPR016152">
    <property type="entry name" value="PTrfase/Anion_transptr"/>
</dbReference>
<evidence type="ECO:0000313" key="10">
    <source>
        <dbReference type="Proteomes" id="UP000184375"/>
    </source>
</evidence>
<dbReference type="RefSeq" id="WP_073258505.1">
    <property type="nucleotide sequence ID" value="NZ_FRCR01000020.1"/>
</dbReference>
<dbReference type="InterPro" id="IPR013011">
    <property type="entry name" value="PTS_EIIB_2"/>
</dbReference>
<evidence type="ECO:0000259" key="7">
    <source>
        <dbReference type="PROSITE" id="PS51099"/>
    </source>
</evidence>
<evidence type="ECO:0000313" key="9">
    <source>
        <dbReference type="EMBL" id="SHM88838.1"/>
    </source>
</evidence>
<evidence type="ECO:0000256" key="5">
    <source>
        <dbReference type="ARBA" id="ARBA00023163"/>
    </source>
</evidence>
<evidence type="ECO:0000256" key="3">
    <source>
        <dbReference type="ARBA" id="ARBA00023015"/>
    </source>
</evidence>
<dbReference type="InterPro" id="IPR007737">
    <property type="entry name" value="Mga_HTH"/>
</dbReference>
<dbReference type="Pfam" id="PF00359">
    <property type="entry name" value="PTS_EIIA_2"/>
    <property type="match status" value="1"/>
</dbReference>
<keyword evidence="2" id="KW-0677">Repeat</keyword>
<evidence type="ECO:0000256" key="4">
    <source>
        <dbReference type="ARBA" id="ARBA00023159"/>
    </source>
</evidence>
<dbReference type="AlphaFoldDB" id="A0A1M7MDD7"/>
<dbReference type="Gene3D" id="3.40.50.2300">
    <property type="match status" value="1"/>
</dbReference>
<dbReference type="CDD" id="cd05568">
    <property type="entry name" value="PTS_IIB_bgl_like"/>
    <property type="match status" value="1"/>
</dbReference>
<dbReference type="InterPro" id="IPR036095">
    <property type="entry name" value="PTS_EIIB-like_sf"/>
</dbReference>
<protein>
    <submittedName>
        <fullName evidence="9">Lichenan operon transcriptional antiterminator</fullName>
    </submittedName>
</protein>
<dbReference type="InterPro" id="IPR036634">
    <property type="entry name" value="PRD_sf"/>
</dbReference>
<dbReference type="GO" id="GO:0008982">
    <property type="term" value="F:protein-N(PI)-phosphohistidine-sugar phosphotransferase activity"/>
    <property type="evidence" value="ECO:0007669"/>
    <property type="project" value="InterPro"/>
</dbReference>
<dbReference type="PROSITE" id="PS51094">
    <property type="entry name" value="PTS_EIIA_TYPE_2"/>
    <property type="match status" value="1"/>
</dbReference>
<proteinExistence type="predicted"/>
<dbReference type="PROSITE" id="PS51099">
    <property type="entry name" value="PTS_EIIB_TYPE_2"/>
    <property type="match status" value="1"/>
</dbReference>
<dbReference type="SUPFAM" id="SSF52794">
    <property type="entry name" value="PTS system IIB component-like"/>
    <property type="match status" value="1"/>
</dbReference>
<keyword evidence="5" id="KW-0804">Transcription</keyword>
<dbReference type="SUPFAM" id="SSF55804">
    <property type="entry name" value="Phoshotransferase/anion transport protein"/>
    <property type="match status" value="1"/>
</dbReference>
<dbReference type="GO" id="GO:0009401">
    <property type="term" value="P:phosphoenolpyruvate-dependent sugar phosphotransferase system"/>
    <property type="evidence" value="ECO:0007669"/>
    <property type="project" value="InterPro"/>
</dbReference>
<sequence>MGLGPRQRKLILYLLEKTGWVKGKEIAVVLGVSERTVRSDVKFINSLVKDGELIVSSKKDGYFLKDLAKAEELIRMSESESSGYPEERAGVILKKLLFSKDGIDVLDLAEELNVSEATCINDIKALECLLKESGWNLELERRSTKIILNGPEKEKRNLMMDLILGEAKEGIFNIKEYEKYFKKADVEEISKVLVYVLKERGYNIGDLGLLNLLLYISVTVERIKEGYFIEELNFSREAIKGEEFVIASEICRKIEERQRVKFPEDEVFYISHLISGFKKEEKSPSRDTLRNLADSYYLILTEVVLERINMEFGFNFREDDILVVGLCMHIKMVRERAKKGARIKNCFVEEIKRRYPMIFEISVFFAREFSRFSGLNIDEDEIGFLAFHFGAAFERLFQREKKKKIVAVVCPAGHTASKILISKLEKYYKDQLEIIGAYSFTELDLLKENSPDYIISTVPIELDYPAKVIRISPFFDERDREAFEKILAVENKKALRCGTWAILGMFIKKELFFSGLTFGDEKEVIDFLAFKLYEKGYVPENYAERVMEREKLSPTSFGNLVAIPHSVTMDAYGTAVAVGILKKPVMWGKNKVQLIFMFAIKKEERKLLDTFFEQLIPILDNPAKIARLIKSTSFEEFKENLVEFCAGEI</sequence>
<name>A0A1M7MDD7_9FIRM</name>
<evidence type="ECO:0000259" key="6">
    <source>
        <dbReference type="PROSITE" id="PS51094"/>
    </source>
</evidence>
<dbReference type="SUPFAM" id="SSF63520">
    <property type="entry name" value="PTS-regulatory domain, PRD"/>
    <property type="match status" value="2"/>
</dbReference>
<dbReference type="EMBL" id="FRCR01000020">
    <property type="protein sequence ID" value="SHM88838.1"/>
    <property type="molecule type" value="Genomic_DNA"/>
</dbReference>